<dbReference type="EMBL" id="JABFUD020000013">
    <property type="protein sequence ID" value="KAI5071884.1"/>
    <property type="molecule type" value="Genomic_DNA"/>
</dbReference>
<evidence type="ECO:0000313" key="1">
    <source>
        <dbReference type="EMBL" id="KAI5071884.1"/>
    </source>
</evidence>
<name>A0A9D4UPV2_ADICA</name>
<protein>
    <submittedName>
        <fullName evidence="1">Uncharacterized protein</fullName>
    </submittedName>
</protein>
<reference evidence="1" key="1">
    <citation type="submission" date="2021-01" db="EMBL/GenBank/DDBJ databases">
        <title>Adiantum capillus-veneris genome.</title>
        <authorList>
            <person name="Fang Y."/>
            <person name="Liao Q."/>
        </authorList>
    </citation>
    <scope>NUCLEOTIDE SEQUENCE</scope>
    <source>
        <strain evidence="1">H3</strain>
        <tissue evidence="1">Leaf</tissue>
    </source>
</reference>
<organism evidence="1 2">
    <name type="scientific">Adiantum capillus-veneris</name>
    <name type="common">Maidenhair fern</name>
    <dbReference type="NCBI Taxonomy" id="13818"/>
    <lineage>
        <taxon>Eukaryota</taxon>
        <taxon>Viridiplantae</taxon>
        <taxon>Streptophyta</taxon>
        <taxon>Embryophyta</taxon>
        <taxon>Tracheophyta</taxon>
        <taxon>Polypodiopsida</taxon>
        <taxon>Polypodiidae</taxon>
        <taxon>Polypodiales</taxon>
        <taxon>Pteridineae</taxon>
        <taxon>Pteridaceae</taxon>
        <taxon>Vittarioideae</taxon>
        <taxon>Adiantum</taxon>
    </lineage>
</organism>
<evidence type="ECO:0000313" key="2">
    <source>
        <dbReference type="Proteomes" id="UP000886520"/>
    </source>
</evidence>
<gene>
    <name evidence="1" type="ORF">GOP47_0014135</name>
</gene>
<comment type="caution">
    <text evidence="1">The sequence shown here is derived from an EMBL/GenBank/DDBJ whole genome shotgun (WGS) entry which is preliminary data.</text>
</comment>
<dbReference type="AlphaFoldDB" id="A0A9D4UPV2"/>
<proteinExistence type="predicted"/>
<keyword evidence="2" id="KW-1185">Reference proteome</keyword>
<dbReference type="Proteomes" id="UP000886520">
    <property type="component" value="Chromosome 13"/>
</dbReference>
<sequence>MGKERLFEPCIKIECYRDYEWWQGLALLSAHEPTKQACNRAERGLMMVDVCEVCPMYNRDDLVCDSESLRVETVTPRAGLCGKDNGHKGLIWDPRTLASKGLSTHAFWTGRF</sequence>
<accession>A0A9D4UPV2</accession>